<dbReference type="Proteomes" id="UP000009882">
    <property type="component" value="Unassembled WGS sequence"/>
</dbReference>
<feature type="chain" id="PRO_5003928632" evidence="1">
    <location>
        <begin position="17"/>
        <end position="53"/>
    </location>
</feature>
<feature type="signal peptide" evidence="1">
    <location>
        <begin position="1"/>
        <end position="16"/>
    </location>
</feature>
<organism evidence="2 3">
    <name type="scientific">Penicillium digitatum (strain PHI26 / CECT 20796)</name>
    <name type="common">Green mold</name>
    <dbReference type="NCBI Taxonomy" id="1170229"/>
    <lineage>
        <taxon>Eukaryota</taxon>
        <taxon>Fungi</taxon>
        <taxon>Dikarya</taxon>
        <taxon>Ascomycota</taxon>
        <taxon>Pezizomycotina</taxon>
        <taxon>Eurotiomycetes</taxon>
        <taxon>Eurotiomycetidae</taxon>
        <taxon>Eurotiales</taxon>
        <taxon>Aspergillaceae</taxon>
        <taxon>Penicillium</taxon>
    </lineage>
</organism>
<name>K9FNC9_PEND2</name>
<evidence type="ECO:0000313" key="3">
    <source>
        <dbReference type="Proteomes" id="UP000009882"/>
    </source>
</evidence>
<protein>
    <submittedName>
        <fullName evidence="2">Uncharacterized protein</fullName>
    </submittedName>
</protein>
<dbReference type="EMBL" id="AKCT01000213">
    <property type="protein sequence ID" value="EKV11125.1"/>
    <property type="molecule type" value="Genomic_DNA"/>
</dbReference>
<dbReference type="AlphaFoldDB" id="K9FNC9"/>
<reference evidence="3" key="1">
    <citation type="journal article" date="2012" name="BMC Genomics">
        <title>Genome sequence of the necrotrophic fungus Penicillium digitatum, the main postharvest pathogen of citrus.</title>
        <authorList>
            <person name="Marcet-Houben M."/>
            <person name="Ballester A.-R."/>
            <person name="de la Fuente B."/>
            <person name="Harries E."/>
            <person name="Marcos J.F."/>
            <person name="Gonzalez-Candelas L."/>
            <person name="Gabaldon T."/>
        </authorList>
    </citation>
    <scope>NUCLEOTIDE SEQUENCE [LARGE SCALE GENOMIC DNA]</scope>
    <source>
        <strain evidence="3">PHI26 / CECT 20796</strain>
    </source>
</reference>
<comment type="caution">
    <text evidence="2">The sequence shown here is derived from an EMBL/GenBank/DDBJ whole genome shotgun (WGS) entry which is preliminary data.</text>
</comment>
<gene>
    <name evidence="2" type="ORF">PDIG_52680</name>
</gene>
<evidence type="ECO:0000313" key="2">
    <source>
        <dbReference type="EMBL" id="EKV11125.1"/>
    </source>
</evidence>
<keyword evidence="3" id="KW-1185">Reference proteome</keyword>
<evidence type="ECO:0000256" key="1">
    <source>
        <dbReference type="SAM" id="SignalP"/>
    </source>
</evidence>
<dbReference type="InParanoid" id="K9FNC9"/>
<sequence>MVELFFFLTFLDFSLSRPRKKKISHCGGVPSSISSHNPYLVYHLLPASNLGLQ</sequence>
<accession>K9FNC9</accession>
<dbReference type="HOGENOM" id="CLU_3069407_0_0_1"/>
<proteinExistence type="predicted"/>
<keyword evidence="1" id="KW-0732">Signal</keyword>